<protein>
    <submittedName>
        <fullName evidence="1">Uncharacterized protein</fullName>
    </submittedName>
</protein>
<evidence type="ECO:0000313" key="2">
    <source>
        <dbReference type="Proteomes" id="UP001060368"/>
    </source>
</evidence>
<gene>
    <name evidence="1" type="ORF">L6E24_13355</name>
</gene>
<dbReference type="EMBL" id="CP096115">
    <property type="protein sequence ID" value="UUX92307.1"/>
    <property type="molecule type" value="Genomic_DNA"/>
</dbReference>
<dbReference type="KEGG" id="mend:L6E24_13355"/>
<dbReference type="Proteomes" id="UP001060368">
    <property type="component" value="Chromosome"/>
</dbReference>
<evidence type="ECO:0000313" key="1">
    <source>
        <dbReference type="EMBL" id="UUX92307.1"/>
    </source>
</evidence>
<dbReference type="AlphaFoldDB" id="A0A9E7TH61"/>
<accession>A0A9E7TH61</accession>
<reference evidence="1" key="1">
    <citation type="submission" date="2022-04" db="EMBL/GenBank/DDBJ databases">
        <title>Complete genome of Methanoplanus endosymbiosus DSM 3599.</title>
        <authorList>
            <person name="Chen S.-C."/>
            <person name="You Y.-T."/>
            <person name="Zhou Y.-Z."/>
            <person name="Lai M.-C."/>
        </authorList>
    </citation>
    <scope>NUCLEOTIDE SEQUENCE</scope>
    <source>
        <strain evidence="1">DSM 3599</strain>
    </source>
</reference>
<proteinExistence type="predicted"/>
<organism evidence="1 2">
    <name type="scientific">Methanoplanus endosymbiosus</name>
    <dbReference type="NCBI Taxonomy" id="33865"/>
    <lineage>
        <taxon>Archaea</taxon>
        <taxon>Methanobacteriati</taxon>
        <taxon>Methanobacteriota</taxon>
        <taxon>Stenosarchaea group</taxon>
        <taxon>Methanomicrobia</taxon>
        <taxon>Methanomicrobiales</taxon>
        <taxon>Methanomicrobiaceae</taxon>
        <taxon>Methanoplanus</taxon>
    </lineage>
</organism>
<name>A0A9E7TH61_9EURY</name>
<keyword evidence="2" id="KW-1185">Reference proteome</keyword>
<sequence>MSVFTSETGINILYSGNISYFRESRSFKRMFIASISSTEHLPVFLTKRFLERATI</sequence>